<feature type="transmembrane region" description="Helical" evidence="1">
    <location>
        <begin position="359"/>
        <end position="378"/>
    </location>
</feature>
<dbReference type="EMBL" id="UOFD01000011">
    <property type="protein sequence ID" value="VAW50342.1"/>
    <property type="molecule type" value="Genomic_DNA"/>
</dbReference>
<feature type="transmembrane region" description="Helical" evidence="1">
    <location>
        <begin position="262"/>
        <end position="280"/>
    </location>
</feature>
<feature type="transmembrane region" description="Helical" evidence="1">
    <location>
        <begin position="324"/>
        <end position="347"/>
    </location>
</feature>
<reference evidence="2" key="1">
    <citation type="submission" date="2018-06" db="EMBL/GenBank/DDBJ databases">
        <authorList>
            <person name="Zhirakovskaya E."/>
        </authorList>
    </citation>
    <scope>NUCLEOTIDE SEQUENCE</scope>
</reference>
<dbReference type="Pfam" id="PF13795">
    <property type="entry name" value="HupE_UreJ_2"/>
    <property type="match status" value="1"/>
</dbReference>
<keyword evidence="1" id="KW-1133">Transmembrane helix</keyword>
<dbReference type="InterPro" id="IPR032809">
    <property type="entry name" value="Put_HupE_UreJ"/>
</dbReference>
<proteinExistence type="predicted"/>
<organism evidence="2">
    <name type="scientific">hydrothermal vent metagenome</name>
    <dbReference type="NCBI Taxonomy" id="652676"/>
    <lineage>
        <taxon>unclassified sequences</taxon>
        <taxon>metagenomes</taxon>
        <taxon>ecological metagenomes</taxon>
    </lineage>
</organism>
<feature type="transmembrane region" description="Helical" evidence="1">
    <location>
        <begin position="292"/>
        <end position="312"/>
    </location>
</feature>
<gene>
    <name evidence="2" type="ORF">MNBD_GAMMA06-1200</name>
</gene>
<name>A0A3B0WGD6_9ZZZZ</name>
<keyword evidence="1" id="KW-0812">Transmembrane</keyword>
<sequence>MKRLLFFLFFSCLSYKVVLADVVKPALVEINVSNEKLVTIEVRASIEALLTGINAKYKNTKDSPNAAEYDVFRKMSANELQQAFVRFKQPFLQSIYLKTNNDTIPLQGVLLRIESVEIPPTGYTKVPRISTIQLAAKLPESATALKWYYPAKFGDNAVRVRQVDTVNDEWHWSQWQWLRNDEASALFSLTEIVARQSTLDVILSYIQIGFAHIVPKGSDHILFILGLFLLSTHLRPLLWQVTMFTIAHTITLGLAMHNIVEFPASVVEPLIALSIAYVGIENIYAKTLHKSRLVLVFLFGLLHGLGFAGVLSDFGMPKGDFVEALISFNIGVELGQLAVISIAFVLLRIWFQDQNKYRKFVVVPGSVFISVIGSYWFLERLELF</sequence>
<keyword evidence="1" id="KW-0472">Membrane</keyword>
<evidence type="ECO:0000256" key="1">
    <source>
        <dbReference type="SAM" id="Phobius"/>
    </source>
</evidence>
<dbReference type="AlphaFoldDB" id="A0A3B0WGD6"/>
<protein>
    <submittedName>
        <fullName evidence="2">Membrane protein</fullName>
    </submittedName>
</protein>
<accession>A0A3B0WGD6</accession>
<evidence type="ECO:0000313" key="2">
    <source>
        <dbReference type="EMBL" id="VAW50342.1"/>
    </source>
</evidence>